<dbReference type="CDD" id="cd22395">
    <property type="entry name" value="KH-I_AKAP1"/>
    <property type="match status" value="1"/>
</dbReference>
<keyword evidence="3" id="KW-1133">Transmembrane helix</keyword>
<dbReference type="SUPFAM" id="SSF63748">
    <property type="entry name" value="Tudor/PWWP/MBT"/>
    <property type="match status" value="1"/>
</dbReference>
<dbReference type="PANTHER" id="PTHR22948:SF65">
    <property type="entry name" value="A-KINASE ANCHORING PROTEIN 1"/>
    <property type="match status" value="1"/>
</dbReference>
<keyword evidence="5" id="KW-1185">Reference proteome</keyword>
<dbReference type="AlphaFoldDB" id="A0A7E4W2V6"/>
<protein>
    <submittedName>
        <fullName evidence="6">Tudor domain-containing protein</fullName>
    </submittedName>
</protein>
<sequence length="739" mass="81381">MSDNLSAFYHQHIQPNGCTRPYILVSANSSLVESWKPIKTTLLSTATLLRSSLTSYPIFHHRATYLVPYRVLPRIKCSNVLRTLHAQNHPLFQPAPPHGRIMVPGSARNTRVISFVAIGGLSIAAATLYYILLRNRKQEKRKPQPKAEEKAKPVVDTTSDAVLTPPVDAEPTPESVESPVIEGEQEVKLEAEMSRSRKSESENHEEVVPEQIVEAVKEETPVADVKNSEPVIVVEAEQETGENVAAEEAIERLTVKDTAAAPEREPTPMEKMLASESSVGDWAECSESEVAAIDNTATPAPSAEPIPSQEETIIVTSTSEAASSATTTTNSYKMADSPSVDSNHSEVSNDSGRATVMPPPMFHPFDYDAPALPMYEFEVPNTLVGLIIGIHGKTIRELCNRADVRILIRPHHDASKLASHQICSIEGKRDDINKCLHMMRHRFPPHRFPDLNLKPVFPPPAQPPMFPSQDMMQLSLPAGAPCEVYISAPVDAGHFFVQLPTHPTFPSLTTLDEIMNSIYNRSIGLPEYARPPKNAVNVMCAAPASNGWYRAVTLCYDEKQDEMLVKFVDYGGFARMPRADLRFLLRQDLLSLPFQSIEAYLADVEPVDGVAWSDEANAYFASICTQKIVSCELVGHSRYDGLPFVRLSTKNRKNETVRVDKLLLKKGFAKTWDQNRCSPLPIPRLATATTTPETNGTESATTEVPQTNGTTQPTANNKPKSTKSAKKSPHTASAIQQSA</sequence>
<dbReference type="PROSITE" id="PS50304">
    <property type="entry name" value="TUDOR"/>
    <property type="match status" value="1"/>
</dbReference>
<keyword evidence="1" id="KW-0694">RNA-binding</keyword>
<feature type="region of interest" description="Disordered" evidence="2">
    <location>
        <begin position="680"/>
        <end position="739"/>
    </location>
</feature>
<feature type="compositionally biased region" description="Polar residues" evidence="2">
    <location>
        <begin position="339"/>
        <end position="352"/>
    </location>
</feature>
<dbReference type="InterPro" id="IPR050621">
    <property type="entry name" value="Tudor_domain_containing"/>
</dbReference>
<accession>A0A7E4W2V6</accession>
<dbReference type="SMART" id="SM00333">
    <property type="entry name" value="TUDOR"/>
    <property type="match status" value="1"/>
</dbReference>
<feature type="compositionally biased region" description="Low complexity" evidence="2">
    <location>
        <begin position="730"/>
        <end position="739"/>
    </location>
</feature>
<keyword evidence="3" id="KW-0472">Membrane</keyword>
<dbReference type="InterPro" id="IPR004087">
    <property type="entry name" value="KH_dom"/>
</dbReference>
<evidence type="ECO:0000256" key="2">
    <source>
        <dbReference type="SAM" id="MobiDB-lite"/>
    </source>
</evidence>
<dbReference type="SUPFAM" id="SSF54791">
    <property type="entry name" value="Eukaryotic type KH-domain (KH-domain type I)"/>
    <property type="match status" value="1"/>
</dbReference>
<evidence type="ECO:0000256" key="3">
    <source>
        <dbReference type="SAM" id="Phobius"/>
    </source>
</evidence>
<feature type="compositionally biased region" description="Polar residues" evidence="2">
    <location>
        <begin position="703"/>
        <end position="714"/>
    </location>
</feature>
<feature type="region of interest" description="Disordered" evidence="2">
    <location>
        <begin position="318"/>
        <end position="355"/>
    </location>
</feature>
<dbReference type="SMART" id="SM00322">
    <property type="entry name" value="KH"/>
    <property type="match status" value="1"/>
</dbReference>
<evidence type="ECO:0000256" key="1">
    <source>
        <dbReference type="PROSITE-ProRule" id="PRU00117"/>
    </source>
</evidence>
<evidence type="ECO:0000259" key="4">
    <source>
        <dbReference type="PROSITE" id="PS50304"/>
    </source>
</evidence>
<feature type="region of interest" description="Disordered" evidence="2">
    <location>
        <begin position="139"/>
        <end position="184"/>
    </location>
</feature>
<dbReference type="Pfam" id="PF00567">
    <property type="entry name" value="TUDOR"/>
    <property type="match status" value="1"/>
</dbReference>
<feature type="compositionally biased region" description="Low complexity" evidence="2">
    <location>
        <begin position="318"/>
        <end position="331"/>
    </location>
</feature>
<evidence type="ECO:0000313" key="5">
    <source>
        <dbReference type="Proteomes" id="UP000492821"/>
    </source>
</evidence>
<dbReference type="WBParaSite" id="Pan_g5800.t1">
    <property type="protein sequence ID" value="Pan_g5800.t1"/>
    <property type="gene ID" value="Pan_g5800"/>
</dbReference>
<feature type="transmembrane region" description="Helical" evidence="3">
    <location>
        <begin position="112"/>
        <end position="132"/>
    </location>
</feature>
<dbReference type="InterPro" id="IPR047368">
    <property type="entry name" value="KH-I_AKAP1"/>
</dbReference>
<dbReference type="InterPro" id="IPR004088">
    <property type="entry name" value="KH_dom_type_1"/>
</dbReference>
<dbReference type="Gene3D" id="2.40.50.90">
    <property type="match status" value="1"/>
</dbReference>
<dbReference type="InterPro" id="IPR035437">
    <property type="entry name" value="SNase_OB-fold_sf"/>
</dbReference>
<reference evidence="5" key="1">
    <citation type="journal article" date="2013" name="Genetics">
        <title>The draft genome and transcriptome of Panagrellus redivivus are shaped by the harsh demands of a free-living lifestyle.</title>
        <authorList>
            <person name="Srinivasan J."/>
            <person name="Dillman A.R."/>
            <person name="Macchietto M.G."/>
            <person name="Heikkinen L."/>
            <person name="Lakso M."/>
            <person name="Fracchia K.M."/>
            <person name="Antoshechkin I."/>
            <person name="Mortazavi A."/>
            <person name="Wong G."/>
            <person name="Sternberg P.W."/>
        </authorList>
    </citation>
    <scope>NUCLEOTIDE SEQUENCE [LARGE SCALE GENOMIC DNA]</scope>
    <source>
        <strain evidence="5">MT8872</strain>
    </source>
</reference>
<dbReference type="GO" id="GO:0003723">
    <property type="term" value="F:RNA binding"/>
    <property type="evidence" value="ECO:0007669"/>
    <property type="project" value="UniProtKB-UniRule"/>
</dbReference>
<feature type="compositionally biased region" description="Basic and acidic residues" evidence="2">
    <location>
        <begin position="141"/>
        <end position="153"/>
    </location>
</feature>
<dbReference type="InterPro" id="IPR036612">
    <property type="entry name" value="KH_dom_type_1_sf"/>
</dbReference>
<dbReference type="PANTHER" id="PTHR22948">
    <property type="entry name" value="TUDOR DOMAIN CONTAINING PROTEIN"/>
    <property type="match status" value="1"/>
</dbReference>
<dbReference type="Proteomes" id="UP000492821">
    <property type="component" value="Unassembled WGS sequence"/>
</dbReference>
<dbReference type="Gene3D" id="2.30.30.140">
    <property type="match status" value="1"/>
</dbReference>
<feature type="compositionally biased region" description="Low complexity" evidence="2">
    <location>
        <begin position="686"/>
        <end position="702"/>
    </location>
</feature>
<name>A0A7E4W2V6_PANRE</name>
<dbReference type="Gene3D" id="3.30.1370.10">
    <property type="entry name" value="K Homology domain, type 1"/>
    <property type="match status" value="1"/>
</dbReference>
<proteinExistence type="predicted"/>
<keyword evidence="3" id="KW-0812">Transmembrane</keyword>
<dbReference type="Pfam" id="PF00013">
    <property type="entry name" value="KH_1"/>
    <property type="match status" value="1"/>
</dbReference>
<reference evidence="6" key="2">
    <citation type="submission" date="2020-10" db="UniProtKB">
        <authorList>
            <consortium name="WormBaseParasite"/>
        </authorList>
    </citation>
    <scope>IDENTIFICATION</scope>
</reference>
<feature type="domain" description="Tudor" evidence="4">
    <location>
        <begin position="533"/>
        <end position="591"/>
    </location>
</feature>
<organism evidence="5 6">
    <name type="scientific">Panagrellus redivivus</name>
    <name type="common">Microworm</name>
    <dbReference type="NCBI Taxonomy" id="6233"/>
    <lineage>
        <taxon>Eukaryota</taxon>
        <taxon>Metazoa</taxon>
        <taxon>Ecdysozoa</taxon>
        <taxon>Nematoda</taxon>
        <taxon>Chromadorea</taxon>
        <taxon>Rhabditida</taxon>
        <taxon>Tylenchina</taxon>
        <taxon>Panagrolaimomorpha</taxon>
        <taxon>Panagrolaimoidea</taxon>
        <taxon>Panagrolaimidae</taxon>
        <taxon>Panagrellus</taxon>
    </lineage>
</organism>
<evidence type="ECO:0000313" key="6">
    <source>
        <dbReference type="WBParaSite" id="Pan_g5800.t1"/>
    </source>
</evidence>
<dbReference type="GO" id="GO:0005739">
    <property type="term" value="C:mitochondrion"/>
    <property type="evidence" value="ECO:0007669"/>
    <property type="project" value="UniProtKB-ARBA"/>
</dbReference>
<feature type="compositionally biased region" description="Basic residues" evidence="2">
    <location>
        <begin position="720"/>
        <end position="729"/>
    </location>
</feature>
<dbReference type="InterPro" id="IPR002999">
    <property type="entry name" value="Tudor"/>
</dbReference>
<dbReference type="PROSITE" id="PS50084">
    <property type="entry name" value="KH_TYPE_1"/>
    <property type="match status" value="1"/>
</dbReference>